<dbReference type="InterPro" id="IPR036188">
    <property type="entry name" value="FAD/NAD-bd_sf"/>
</dbReference>
<dbReference type="PANTHER" id="PTHR13789:SF309">
    <property type="entry name" value="PUTATIVE (AFU_ORTHOLOGUE AFUA_6G14510)-RELATED"/>
    <property type="match status" value="1"/>
</dbReference>
<proteinExistence type="predicted"/>
<dbReference type="InterPro" id="IPR050493">
    <property type="entry name" value="FAD-dep_Monooxygenase_BioMet"/>
</dbReference>
<evidence type="ECO:0000256" key="2">
    <source>
        <dbReference type="ARBA" id="ARBA00023033"/>
    </source>
</evidence>
<evidence type="ECO:0000313" key="5">
    <source>
        <dbReference type="Proteomes" id="UP001057702"/>
    </source>
</evidence>
<accession>A0ABT1PSV1</accession>
<keyword evidence="2 4" id="KW-0503">Monooxygenase</keyword>
<dbReference type="Gene3D" id="3.50.50.60">
    <property type="entry name" value="FAD/NAD(P)-binding domain"/>
    <property type="match status" value="1"/>
</dbReference>
<feature type="domain" description="FAD-binding" evidence="3">
    <location>
        <begin position="2"/>
        <end position="344"/>
    </location>
</feature>
<keyword evidence="5" id="KW-1185">Reference proteome</keyword>
<gene>
    <name evidence="4" type="ORF">NGB36_09060</name>
</gene>
<evidence type="ECO:0000256" key="1">
    <source>
        <dbReference type="ARBA" id="ARBA00023002"/>
    </source>
</evidence>
<evidence type="ECO:0000259" key="3">
    <source>
        <dbReference type="Pfam" id="PF01494"/>
    </source>
</evidence>
<dbReference type="EMBL" id="JANFNG010000005">
    <property type="protein sequence ID" value="MCQ4080747.1"/>
    <property type="molecule type" value="Genomic_DNA"/>
</dbReference>
<dbReference type="PANTHER" id="PTHR13789">
    <property type="entry name" value="MONOOXYGENASE"/>
    <property type="match status" value="1"/>
</dbReference>
<sequence length="380" mass="40294">MTHALIIGGGICGAATALALNKAGITSTIYEAHASPAYQTGAFLMLMRNGLDALKAIDAHAAVADVSFATPHIEHIDHAGTPVDLAPIGGEGEPPCTVTRSALLQALHEQVIKRGGRIEYGKHLAEATTAGRTVVARFADGSHAEADLLVGADGIHSPTRRHINTANPSPRYTGQNIIYGHTDDPAAPAAAPGTFRMVHGSQAFFGYTTSPEGRTFWFCRFPGTRYTSAEQQAAEPGQWRRTALEYAEADRTEAAAIIGAADDSATATSIFDLPSIPCWHNGAMVLAGDAAHVSSPSAAQGASVAVEDAVILAKCLRDLPDPATAFAAYTQLRRSRAERLVAFSARQAEHQSDMIGEARDARDWLYAHHIDWHSTIENTS</sequence>
<dbReference type="Proteomes" id="UP001057702">
    <property type="component" value="Unassembled WGS sequence"/>
</dbReference>
<evidence type="ECO:0000313" key="4">
    <source>
        <dbReference type="EMBL" id="MCQ4080747.1"/>
    </source>
</evidence>
<dbReference type="InterPro" id="IPR002938">
    <property type="entry name" value="FAD-bd"/>
</dbReference>
<comment type="caution">
    <text evidence="4">The sequence shown here is derived from an EMBL/GenBank/DDBJ whole genome shotgun (WGS) entry which is preliminary data.</text>
</comment>
<reference evidence="4" key="1">
    <citation type="submission" date="2022-06" db="EMBL/GenBank/DDBJ databases">
        <title>Draft genome sequence of Streptomyces sp. RB6PN25 isolated from peat swamp forest in Thailand.</title>
        <authorList>
            <person name="Duangmal K."/>
            <person name="Klaysubun C."/>
        </authorList>
    </citation>
    <scope>NUCLEOTIDE SEQUENCE</scope>
    <source>
        <strain evidence="4">RB6PN25</strain>
    </source>
</reference>
<dbReference type="Pfam" id="PF01494">
    <property type="entry name" value="FAD_binding_3"/>
    <property type="match status" value="1"/>
</dbReference>
<protein>
    <submittedName>
        <fullName evidence="4">FAD-dependent monooxygenase</fullName>
    </submittedName>
</protein>
<dbReference type="GO" id="GO:0004497">
    <property type="term" value="F:monooxygenase activity"/>
    <property type="evidence" value="ECO:0007669"/>
    <property type="project" value="UniProtKB-KW"/>
</dbReference>
<dbReference type="RefSeq" id="WP_255919664.1">
    <property type="nucleotide sequence ID" value="NZ_JANFNG010000005.1"/>
</dbReference>
<dbReference type="SUPFAM" id="SSF51905">
    <property type="entry name" value="FAD/NAD(P)-binding domain"/>
    <property type="match status" value="1"/>
</dbReference>
<organism evidence="4 5">
    <name type="scientific">Streptomyces humicola</name>
    <dbReference type="NCBI Taxonomy" id="2953240"/>
    <lineage>
        <taxon>Bacteria</taxon>
        <taxon>Bacillati</taxon>
        <taxon>Actinomycetota</taxon>
        <taxon>Actinomycetes</taxon>
        <taxon>Kitasatosporales</taxon>
        <taxon>Streptomycetaceae</taxon>
        <taxon>Streptomyces</taxon>
    </lineage>
</organism>
<dbReference type="PRINTS" id="PR00420">
    <property type="entry name" value="RNGMNOXGNASE"/>
</dbReference>
<keyword evidence="1" id="KW-0560">Oxidoreductase</keyword>
<name>A0ABT1PSV1_9ACTN</name>